<feature type="domain" description="C-type lectin" evidence="7">
    <location>
        <begin position="39"/>
        <end position="161"/>
    </location>
</feature>
<dbReference type="Gene3D" id="2.60.40.4100">
    <property type="entry name" value="Zona pellucida, ZP-C domain"/>
    <property type="match status" value="1"/>
</dbReference>
<name>A0AAD9VDA2_ACRCE</name>
<feature type="chain" id="PRO_5042199927" evidence="6">
    <location>
        <begin position="27"/>
        <end position="602"/>
    </location>
</feature>
<organism evidence="9 10">
    <name type="scientific">Acropora cervicornis</name>
    <name type="common">Staghorn coral</name>
    <dbReference type="NCBI Taxonomy" id="6130"/>
    <lineage>
        <taxon>Eukaryota</taxon>
        <taxon>Metazoa</taxon>
        <taxon>Cnidaria</taxon>
        <taxon>Anthozoa</taxon>
        <taxon>Hexacorallia</taxon>
        <taxon>Scleractinia</taxon>
        <taxon>Astrocoeniina</taxon>
        <taxon>Acroporidae</taxon>
        <taxon>Acropora</taxon>
    </lineage>
</organism>
<dbReference type="InterPro" id="IPR018097">
    <property type="entry name" value="EGF_Ca-bd_CS"/>
</dbReference>
<dbReference type="InterPro" id="IPR055356">
    <property type="entry name" value="ZP-N"/>
</dbReference>
<evidence type="ECO:0000256" key="1">
    <source>
        <dbReference type="ARBA" id="ARBA00022536"/>
    </source>
</evidence>
<evidence type="ECO:0000313" key="10">
    <source>
        <dbReference type="Proteomes" id="UP001249851"/>
    </source>
</evidence>
<keyword evidence="2 6" id="KW-0732">Signal</keyword>
<dbReference type="Pfam" id="PF00100">
    <property type="entry name" value="Zona_pellucida"/>
    <property type="match status" value="1"/>
</dbReference>
<dbReference type="Pfam" id="PF07645">
    <property type="entry name" value="EGF_CA"/>
    <property type="match status" value="1"/>
</dbReference>
<keyword evidence="5" id="KW-1133">Transmembrane helix</keyword>
<evidence type="ECO:0000256" key="5">
    <source>
        <dbReference type="SAM" id="Phobius"/>
    </source>
</evidence>
<dbReference type="CDD" id="cd00037">
    <property type="entry name" value="CLECT"/>
    <property type="match status" value="1"/>
</dbReference>
<comment type="caution">
    <text evidence="9">The sequence shown here is derived from an EMBL/GenBank/DDBJ whole genome shotgun (WGS) entry which is preliminary data.</text>
</comment>
<proteinExistence type="predicted"/>
<feature type="transmembrane region" description="Helical" evidence="5">
    <location>
        <begin position="216"/>
        <end position="241"/>
    </location>
</feature>
<keyword evidence="4" id="KW-0325">Glycoprotein</keyword>
<evidence type="ECO:0000256" key="4">
    <source>
        <dbReference type="ARBA" id="ARBA00023180"/>
    </source>
</evidence>
<sequence length="602" mass="68674">MFRSSRHGFREIFCFWTFALSARLYAIEGSSCPANWILFQGSCYFFSTHFTTWLTARELCKATGADLVTISSDFENAFVNSRLARSSCLSHTAWLGLHRHPFNSSRWVWLDNFSHYPEYTKWHRKEPLNDHLNKNCSSIHPDKSIFWYGTECTAQGCYVCLKDANECNETDTCKGQPCENIPGSYRCSCGKGYEKTNRETGCKGSSDELFVKSSTLASFGVLFTMAIPLCFIVFFLILCYLKGPGRDKTEKDMGVPTEEERKLVAVDCETDQMSVHIERTLLPGFRLKDLRLQDKNCQPVKTENSSHVTITTLLTDCGTTVEHKEDYFIYKNVVKDEYGAKAIIGRLQVLEIPFECIYLNQAAASLVKMDIQKEEIISLAPEEGSGLFELKMSIFKSENYLEEYNSFPLAVTLMQRLYFQISVDTPDTRLGIVADMCYATPMNSLSKKEKYDIIVDGCPKDGTVVFHRTSSMSQRFSFEVFQFLNDQVEPYLYVHCEVELCNLTDSKPSCLKDCNTKVDSRLRRSANKDVYDLEQGPILILRKNEDISKGESKTEEGWSLRQDPQSSIDSWLLVVMGFFCIACFGAVLHTVKESKQDKQDDL</sequence>
<evidence type="ECO:0000259" key="8">
    <source>
        <dbReference type="PROSITE" id="PS51034"/>
    </source>
</evidence>
<keyword evidence="5" id="KW-0812">Transmembrane</keyword>
<dbReference type="EMBL" id="JARQWQ010000008">
    <property type="protein sequence ID" value="KAK2570318.1"/>
    <property type="molecule type" value="Genomic_DNA"/>
</dbReference>
<dbReference type="InterPro" id="IPR042235">
    <property type="entry name" value="ZP-C_dom"/>
</dbReference>
<dbReference type="Proteomes" id="UP001249851">
    <property type="component" value="Unassembled WGS sequence"/>
</dbReference>
<dbReference type="Pfam" id="PF00059">
    <property type="entry name" value="Lectin_C"/>
    <property type="match status" value="1"/>
</dbReference>
<dbReference type="Gene3D" id="2.10.25.10">
    <property type="entry name" value="Laminin"/>
    <property type="match status" value="1"/>
</dbReference>
<dbReference type="PRINTS" id="PR00023">
    <property type="entry name" value="ZPELLUCIDA"/>
</dbReference>
<feature type="transmembrane region" description="Helical" evidence="5">
    <location>
        <begin position="571"/>
        <end position="591"/>
    </location>
</feature>
<dbReference type="CDD" id="cd00054">
    <property type="entry name" value="EGF_CA"/>
    <property type="match status" value="1"/>
</dbReference>
<dbReference type="InterPro" id="IPR049883">
    <property type="entry name" value="NOTCH1_EGF-like"/>
</dbReference>
<protein>
    <submittedName>
        <fullName evidence="9">ZP domain-containing protein</fullName>
    </submittedName>
</protein>
<dbReference type="SUPFAM" id="SSF57196">
    <property type="entry name" value="EGF/Laminin"/>
    <property type="match status" value="1"/>
</dbReference>
<dbReference type="SUPFAM" id="SSF56436">
    <property type="entry name" value="C-type lectin-like"/>
    <property type="match status" value="1"/>
</dbReference>
<dbReference type="SMART" id="SM00241">
    <property type="entry name" value="ZP"/>
    <property type="match status" value="1"/>
</dbReference>
<dbReference type="SMART" id="SM00179">
    <property type="entry name" value="EGF_CA"/>
    <property type="match status" value="1"/>
</dbReference>
<dbReference type="InterPro" id="IPR055355">
    <property type="entry name" value="ZP-C"/>
</dbReference>
<dbReference type="InterPro" id="IPR001507">
    <property type="entry name" value="ZP_dom"/>
</dbReference>
<dbReference type="SMART" id="SM00034">
    <property type="entry name" value="CLECT"/>
    <property type="match status" value="1"/>
</dbReference>
<dbReference type="InterPro" id="IPR016187">
    <property type="entry name" value="CTDL_fold"/>
</dbReference>
<dbReference type="PROSITE" id="PS01187">
    <property type="entry name" value="EGF_CA"/>
    <property type="match status" value="1"/>
</dbReference>
<dbReference type="PANTHER" id="PTHR14002">
    <property type="entry name" value="ENDOGLIN/TGF-BETA RECEPTOR TYPE III"/>
    <property type="match status" value="1"/>
</dbReference>
<evidence type="ECO:0000313" key="9">
    <source>
        <dbReference type="EMBL" id="KAK2570318.1"/>
    </source>
</evidence>
<keyword evidence="5" id="KW-0472">Membrane</keyword>
<dbReference type="InterPro" id="IPR001304">
    <property type="entry name" value="C-type_lectin-like"/>
</dbReference>
<evidence type="ECO:0000259" key="7">
    <source>
        <dbReference type="PROSITE" id="PS50041"/>
    </source>
</evidence>
<dbReference type="AlphaFoldDB" id="A0AAD9VDA2"/>
<keyword evidence="10" id="KW-1185">Reference proteome</keyword>
<dbReference type="Pfam" id="PF23344">
    <property type="entry name" value="ZP-N"/>
    <property type="match status" value="1"/>
</dbReference>
<dbReference type="InterPro" id="IPR016186">
    <property type="entry name" value="C-type_lectin-like/link_sf"/>
</dbReference>
<dbReference type="GO" id="GO:0005509">
    <property type="term" value="F:calcium ion binding"/>
    <property type="evidence" value="ECO:0007669"/>
    <property type="project" value="InterPro"/>
</dbReference>
<keyword evidence="1" id="KW-0245">EGF-like domain</keyword>
<reference evidence="9" key="2">
    <citation type="journal article" date="2023" name="Science">
        <title>Genomic signatures of disease resistance in endangered staghorn corals.</title>
        <authorList>
            <person name="Vollmer S.V."/>
            <person name="Selwyn J.D."/>
            <person name="Despard B.A."/>
            <person name="Roesel C.L."/>
        </authorList>
    </citation>
    <scope>NUCLEOTIDE SEQUENCE</scope>
    <source>
        <strain evidence="9">K2</strain>
    </source>
</reference>
<dbReference type="PROSITE" id="PS50041">
    <property type="entry name" value="C_TYPE_LECTIN_2"/>
    <property type="match status" value="1"/>
</dbReference>
<feature type="domain" description="ZP" evidence="8">
    <location>
        <begin position="267"/>
        <end position="517"/>
    </location>
</feature>
<dbReference type="InterPro" id="IPR048290">
    <property type="entry name" value="ZP_chr"/>
</dbReference>
<feature type="signal peptide" evidence="6">
    <location>
        <begin position="1"/>
        <end position="26"/>
    </location>
</feature>
<evidence type="ECO:0000256" key="3">
    <source>
        <dbReference type="ARBA" id="ARBA00023157"/>
    </source>
</evidence>
<accession>A0AAD9VDA2</accession>
<evidence type="ECO:0000256" key="6">
    <source>
        <dbReference type="SAM" id="SignalP"/>
    </source>
</evidence>
<dbReference type="Gene3D" id="2.60.40.3210">
    <property type="entry name" value="Zona pellucida, ZP-N domain"/>
    <property type="match status" value="1"/>
</dbReference>
<evidence type="ECO:0000256" key="2">
    <source>
        <dbReference type="ARBA" id="ARBA00022729"/>
    </source>
</evidence>
<reference evidence="9" key="1">
    <citation type="journal article" date="2023" name="G3 (Bethesda)">
        <title>Whole genome assembly and annotation of the endangered Caribbean coral Acropora cervicornis.</title>
        <authorList>
            <person name="Selwyn J.D."/>
            <person name="Vollmer S.V."/>
        </authorList>
    </citation>
    <scope>NUCLEOTIDE SEQUENCE</scope>
    <source>
        <strain evidence="9">K2</strain>
    </source>
</reference>
<dbReference type="PROSITE" id="PS51034">
    <property type="entry name" value="ZP_2"/>
    <property type="match status" value="1"/>
</dbReference>
<gene>
    <name evidence="9" type="ORF">P5673_005108</name>
</gene>
<keyword evidence="3" id="KW-1015">Disulfide bond</keyword>
<dbReference type="InterPro" id="IPR001881">
    <property type="entry name" value="EGF-like_Ca-bd_dom"/>
</dbReference>
<dbReference type="Gene3D" id="3.10.100.10">
    <property type="entry name" value="Mannose-Binding Protein A, subunit A"/>
    <property type="match status" value="1"/>
</dbReference>
<dbReference type="PANTHER" id="PTHR14002:SF43">
    <property type="entry name" value="DELTA-LIKE PROTEIN"/>
    <property type="match status" value="1"/>
</dbReference>